<organism evidence="1 2">
    <name type="scientific">Cronobacter sakazakii (strain ATCC BAA-894)</name>
    <name type="common">Enterobacter sakazakii</name>
    <dbReference type="NCBI Taxonomy" id="290339"/>
    <lineage>
        <taxon>Bacteria</taxon>
        <taxon>Pseudomonadati</taxon>
        <taxon>Pseudomonadota</taxon>
        <taxon>Gammaproteobacteria</taxon>
        <taxon>Enterobacterales</taxon>
        <taxon>Enterobacteriaceae</taxon>
        <taxon>Cronobacter</taxon>
    </lineage>
</organism>
<dbReference type="HOGENOM" id="CLU_2733237_0_0_6"/>
<accession>A7MN11</accession>
<dbReference type="KEGG" id="esa:ESA_03971"/>
<proteinExistence type="predicted"/>
<evidence type="ECO:0000313" key="1">
    <source>
        <dbReference type="EMBL" id="ABU79157.1"/>
    </source>
</evidence>
<name>A7MN11_CROS8</name>
<dbReference type="AlphaFoldDB" id="A7MN11"/>
<dbReference type="Proteomes" id="UP000000260">
    <property type="component" value="Chromosome"/>
</dbReference>
<sequence length="71" mass="7969">MLTRRPLLAARQKGAFGCKATFSLASPERAGLPPPDRLLLTGFVSQKRSKLPLPVLQPQFAQRMTRQKCEY</sequence>
<evidence type="ECO:0000313" key="2">
    <source>
        <dbReference type="Proteomes" id="UP000000260"/>
    </source>
</evidence>
<gene>
    <name evidence="1" type="ordered locus">ESA_03971</name>
</gene>
<protein>
    <submittedName>
        <fullName evidence="1">Uncharacterized protein</fullName>
    </submittedName>
</protein>
<dbReference type="EMBL" id="CP000783">
    <property type="protein sequence ID" value="ABU79157.1"/>
    <property type="molecule type" value="Genomic_DNA"/>
</dbReference>
<reference evidence="1 2" key="1">
    <citation type="journal article" date="2010" name="PLoS ONE">
        <title>Genome sequence of Cronobacter sakazakii BAA-894 and comparative genomic hybridization analysis with other Cronobacter species.</title>
        <authorList>
            <person name="Kucerova E."/>
            <person name="Clifton S.W."/>
            <person name="Xia X.Q."/>
            <person name="Long F."/>
            <person name="Porwollik S."/>
            <person name="Fulton L."/>
            <person name="Fronick C."/>
            <person name="Minx P."/>
            <person name="Kyung K."/>
            <person name="Warren W."/>
            <person name="Fulton R."/>
            <person name="Feng D."/>
            <person name="Wollam A."/>
            <person name="Shah N."/>
            <person name="Bhonagiri V."/>
            <person name="Nash W.E."/>
            <person name="Hallsworth-Pepin K."/>
            <person name="Wilson R.K."/>
            <person name="McClelland M."/>
            <person name="Forsythe S.J."/>
        </authorList>
    </citation>
    <scope>NUCLEOTIDE SEQUENCE [LARGE SCALE GENOMIC DNA]</scope>
    <source>
        <strain evidence="1 2">ATCC BAA-894</strain>
    </source>
</reference>
<keyword evidence="2" id="KW-1185">Reference proteome</keyword>